<dbReference type="InterPro" id="IPR036388">
    <property type="entry name" value="WH-like_DNA-bd_sf"/>
</dbReference>
<evidence type="ECO:0000256" key="3">
    <source>
        <dbReference type="ARBA" id="ARBA00023125"/>
    </source>
</evidence>
<dbReference type="InterPro" id="IPR005119">
    <property type="entry name" value="LysR_subst-bd"/>
</dbReference>
<organism evidence="6 7">
    <name type="scientific">Anaerotignum lactatifermentans</name>
    <dbReference type="NCBI Taxonomy" id="160404"/>
    <lineage>
        <taxon>Bacteria</taxon>
        <taxon>Bacillati</taxon>
        <taxon>Bacillota</taxon>
        <taxon>Clostridia</taxon>
        <taxon>Lachnospirales</taxon>
        <taxon>Anaerotignaceae</taxon>
        <taxon>Anaerotignum</taxon>
    </lineage>
</organism>
<protein>
    <submittedName>
        <fullName evidence="6">LysR family transcriptional regulator</fullName>
    </submittedName>
</protein>
<evidence type="ECO:0000256" key="2">
    <source>
        <dbReference type="ARBA" id="ARBA00023015"/>
    </source>
</evidence>
<evidence type="ECO:0000313" key="7">
    <source>
        <dbReference type="Proteomes" id="UP000729290"/>
    </source>
</evidence>
<dbReference type="Pfam" id="PF00126">
    <property type="entry name" value="HTH_1"/>
    <property type="match status" value="1"/>
</dbReference>
<dbReference type="PANTHER" id="PTHR30346">
    <property type="entry name" value="TRANSCRIPTIONAL DUAL REGULATOR HCAR-RELATED"/>
    <property type="match status" value="1"/>
</dbReference>
<dbReference type="Gene3D" id="1.10.10.10">
    <property type="entry name" value="Winged helix-like DNA-binding domain superfamily/Winged helix DNA-binding domain"/>
    <property type="match status" value="1"/>
</dbReference>
<accession>A0ABS2G676</accession>
<dbReference type="CDD" id="cd05466">
    <property type="entry name" value="PBP2_LTTR_substrate"/>
    <property type="match status" value="1"/>
</dbReference>
<dbReference type="EMBL" id="JACSNV010000002">
    <property type="protein sequence ID" value="MBM6876951.1"/>
    <property type="molecule type" value="Genomic_DNA"/>
</dbReference>
<keyword evidence="2" id="KW-0805">Transcription regulation</keyword>
<dbReference type="SUPFAM" id="SSF46785">
    <property type="entry name" value="Winged helix' DNA-binding domain"/>
    <property type="match status" value="1"/>
</dbReference>
<dbReference type="SUPFAM" id="SSF53850">
    <property type="entry name" value="Periplasmic binding protein-like II"/>
    <property type="match status" value="1"/>
</dbReference>
<keyword evidence="3" id="KW-0238">DNA-binding</keyword>
<evidence type="ECO:0000256" key="4">
    <source>
        <dbReference type="ARBA" id="ARBA00023163"/>
    </source>
</evidence>
<gene>
    <name evidence="6" type="ORF">H9X83_02100</name>
</gene>
<dbReference type="Proteomes" id="UP000729290">
    <property type="component" value="Unassembled WGS sequence"/>
</dbReference>
<name>A0ABS2G676_9FIRM</name>
<dbReference type="InterPro" id="IPR036390">
    <property type="entry name" value="WH_DNA-bd_sf"/>
</dbReference>
<dbReference type="Gene3D" id="3.40.190.290">
    <property type="match status" value="1"/>
</dbReference>
<evidence type="ECO:0000313" key="6">
    <source>
        <dbReference type="EMBL" id="MBM6876951.1"/>
    </source>
</evidence>
<dbReference type="PANTHER" id="PTHR30346:SF0">
    <property type="entry name" value="HCA OPERON TRANSCRIPTIONAL ACTIVATOR HCAR"/>
    <property type="match status" value="1"/>
</dbReference>
<dbReference type="InterPro" id="IPR000847">
    <property type="entry name" value="LysR_HTH_N"/>
</dbReference>
<proteinExistence type="inferred from homology"/>
<reference evidence="6 7" key="1">
    <citation type="journal article" date="2021" name="Sci. Rep.">
        <title>The distribution of antibiotic resistance genes in chicken gut microbiota commensals.</title>
        <authorList>
            <person name="Juricova H."/>
            <person name="Matiasovicova J."/>
            <person name="Kubasova T."/>
            <person name="Cejkova D."/>
            <person name="Rychlik I."/>
        </authorList>
    </citation>
    <scope>NUCLEOTIDE SEQUENCE [LARGE SCALE GENOMIC DNA]</scope>
    <source>
        <strain evidence="6 7">An431b</strain>
    </source>
</reference>
<dbReference type="PROSITE" id="PS50931">
    <property type="entry name" value="HTH_LYSR"/>
    <property type="match status" value="1"/>
</dbReference>
<comment type="similarity">
    <text evidence="1">Belongs to the LysR transcriptional regulatory family.</text>
</comment>
<evidence type="ECO:0000259" key="5">
    <source>
        <dbReference type="PROSITE" id="PS50931"/>
    </source>
</evidence>
<keyword evidence="7" id="KW-1185">Reference proteome</keyword>
<keyword evidence="4" id="KW-0804">Transcription</keyword>
<feature type="domain" description="HTH lysR-type" evidence="5">
    <location>
        <begin position="1"/>
        <end position="58"/>
    </location>
</feature>
<evidence type="ECO:0000256" key="1">
    <source>
        <dbReference type="ARBA" id="ARBA00009437"/>
    </source>
</evidence>
<comment type="caution">
    <text evidence="6">The sequence shown here is derived from an EMBL/GenBank/DDBJ whole genome shotgun (WGS) entry which is preliminary data.</text>
</comment>
<dbReference type="Pfam" id="PF03466">
    <property type="entry name" value="LysR_substrate"/>
    <property type="match status" value="1"/>
</dbReference>
<dbReference type="PRINTS" id="PR00039">
    <property type="entry name" value="HTHLYSR"/>
</dbReference>
<sequence>MTFQQLQYVLEVARWGSINKAAQKLFLSQSNISSLIKELEEELGVELFKRTNRGVAITNHGKEFLNYARPLVEQKRRLEELYTRQNTEPAMYFSVSGQHYPFVVDAFLRFFQEKASERCVFHMMETDMDQVIEDVFQNRSELGILFMSELTEGFIRKELKAKGIAFHPLETLRPRIYFSKDHPLATRKSVSLEEVSGYPMIVFEQESGVGIDYAEEVALHDLKQADRIIYIKDRSTFYNIVEHTDAFSIGTGLLPPGFSSRHVISLPIEGDPQMMQLGWIKLKGKPMTEEMTRFIELTKEALEDAKKLLEEPAPL</sequence>